<feature type="domain" description="Fungal-type protein kinase" evidence="1">
    <location>
        <begin position="19"/>
        <end position="150"/>
    </location>
</feature>
<dbReference type="PANTHER" id="PTHR38248:SF2">
    <property type="entry name" value="FUNK1 11"/>
    <property type="match status" value="1"/>
</dbReference>
<dbReference type="InterPro" id="IPR040976">
    <property type="entry name" value="Pkinase_fungal"/>
</dbReference>
<name>A0A409X8B3_PSICY</name>
<protein>
    <recommendedName>
        <fullName evidence="1">Fungal-type protein kinase domain-containing protein</fullName>
    </recommendedName>
</protein>
<accession>A0A409X8B3</accession>
<dbReference type="AlphaFoldDB" id="A0A409X8B3"/>
<comment type="caution">
    <text evidence="2">The sequence shown here is derived from an EMBL/GenBank/DDBJ whole genome shotgun (WGS) entry which is preliminary data.</text>
</comment>
<dbReference type="Proteomes" id="UP000283269">
    <property type="component" value="Unassembled WGS sequence"/>
</dbReference>
<proteinExistence type="predicted"/>
<sequence>MDPMQGLSESEFHQPFRGAFLDLVKCHFHAYKTGRVLYHDISENNFMIYQLGQTDKDDSTPGIKSKWTIKEPSHGILNDFDMAVILNEDGQITSDPLSQQHVTGTLLFMACDLLQSQEIRAFQQRTVPAIPKGHLYRHDLESFFYILIWAASCCDLSTGAQLPLPSQSPLRSWSDGNWDAFAAKICFYHGCLRNYELGIRPEWQDLWDEQIEPLFAMFLVGLNAQEEAQIDKKTNFDYATCGGRITFEKFMLAIRQTPPGENPIT</sequence>
<evidence type="ECO:0000259" key="1">
    <source>
        <dbReference type="Pfam" id="PF17667"/>
    </source>
</evidence>
<dbReference type="InParanoid" id="A0A409X8B3"/>
<keyword evidence="3" id="KW-1185">Reference proteome</keyword>
<evidence type="ECO:0000313" key="2">
    <source>
        <dbReference type="EMBL" id="PPQ86947.1"/>
    </source>
</evidence>
<organism evidence="2 3">
    <name type="scientific">Psilocybe cyanescens</name>
    <dbReference type="NCBI Taxonomy" id="93625"/>
    <lineage>
        <taxon>Eukaryota</taxon>
        <taxon>Fungi</taxon>
        <taxon>Dikarya</taxon>
        <taxon>Basidiomycota</taxon>
        <taxon>Agaricomycotina</taxon>
        <taxon>Agaricomycetes</taxon>
        <taxon>Agaricomycetidae</taxon>
        <taxon>Agaricales</taxon>
        <taxon>Agaricineae</taxon>
        <taxon>Strophariaceae</taxon>
        <taxon>Psilocybe</taxon>
    </lineage>
</organism>
<reference evidence="2 3" key="1">
    <citation type="journal article" date="2018" name="Evol. Lett.">
        <title>Horizontal gene cluster transfer increased hallucinogenic mushroom diversity.</title>
        <authorList>
            <person name="Reynolds H.T."/>
            <person name="Vijayakumar V."/>
            <person name="Gluck-Thaler E."/>
            <person name="Korotkin H.B."/>
            <person name="Matheny P.B."/>
            <person name="Slot J.C."/>
        </authorList>
    </citation>
    <scope>NUCLEOTIDE SEQUENCE [LARGE SCALE GENOMIC DNA]</scope>
    <source>
        <strain evidence="2 3">2631</strain>
    </source>
</reference>
<dbReference type="EMBL" id="NHYD01002409">
    <property type="protein sequence ID" value="PPQ86947.1"/>
    <property type="molecule type" value="Genomic_DNA"/>
</dbReference>
<dbReference type="OrthoDB" id="5569250at2759"/>
<dbReference type="STRING" id="93625.A0A409X8B3"/>
<dbReference type="Pfam" id="PF17667">
    <property type="entry name" value="Pkinase_fungal"/>
    <property type="match status" value="1"/>
</dbReference>
<dbReference type="Gene3D" id="1.10.510.10">
    <property type="entry name" value="Transferase(Phosphotransferase) domain 1"/>
    <property type="match status" value="1"/>
</dbReference>
<gene>
    <name evidence="2" type="ORF">CVT25_009833</name>
</gene>
<dbReference type="PANTHER" id="PTHR38248">
    <property type="entry name" value="FUNK1 6"/>
    <property type="match status" value="1"/>
</dbReference>
<evidence type="ECO:0000313" key="3">
    <source>
        <dbReference type="Proteomes" id="UP000283269"/>
    </source>
</evidence>
<dbReference type="InterPro" id="IPR011009">
    <property type="entry name" value="Kinase-like_dom_sf"/>
</dbReference>
<dbReference type="SUPFAM" id="SSF56112">
    <property type="entry name" value="Protein kinase-like (PK-like)"/>
    <property type="match status" value="1"/>
</dbReference>